<dbReference type="EMBL" id="BSDI01000029">
    <property type="protein sequence ID" value="GLH99956.1"/>
    <property type="molecule type" value="Genomic_DNA"/>
</dbReference>
<dbReference type="Proteomes" id="UP001144280">
    <property type="component" value="Unassembled WGS sequence"/>
</dbReference>
<evidence type="ECO:0000313" key="2">
    <source>
        <dbReference type="Proteomes" id="UP001144280"/>
    </source>
</evidence>
<keyword evidence="2" id="KW-1185">Reference proteome</keyword>
<protein>
    <recommendedName>
        <fullName evidence="3">Dioxygenase</fullName>
    </recommendedName>
</protein>
<comment type="caution">
    <text evidence="1">The sequence shown here is derived from an EMBL/GenBank/DDBJ whole genome shotgun (WGS) entry which is preliminary data.</text>
</comment>
<organism evidence="1 2">
    <name type="scientific">Phytohabitans aurantiacus</name>
    <dbReference type="NCBI Taxonomy" id="3016789"/>
    <lineage>
        <taxon>Bacteria</taxon>
        <taxon>Bacillati</taxon>
        <taxon>Actinomycetota</taxon>
        <taxon>Actinomycetes</taxon>
        <taxon>Micromonosporales</taxon>
        <taxon>Micromonosporaceae</taxon>
    </lineage>
</organism>
<dbReference type="RefSeq" id="WP_281899961.1">
    <property type="nucleotide sequence ID" value="NZ_BSDI01000029.1"/>
</dbReference>
<name>A0ABQ5QZH1_9ACTN</name>
<gene>
    <name evidence="1" type="ORF">Pa4123_52320</name>
</gene>
<accession>A0ABQ5QZH1</accession>
<evidence type="ECO:0008006" key="3">
    <source>
        <dbReference type="Google" id="ProtNLM"/>
    </source>
</evidence>
<sequence>MTATRSGVGPLDLRLRVTHRFRPVEMVAPGFVEFDTDRPEDGALVRTGVGMRAPFGAVEVTPAGTATVRAGWATVDGEAILAEYDAVRRMVAVKQGDTTLAEAPVPDAAVPARFAATLTGRKVTAVVLDAEGAWVPLATALVESPDLRRPEVLARYEHAYGGAVTHVRAGYFGQVGLRDPHLITHADGRPYLREGGYLFTVGNAGMGFAQEAHWSVWALDPDDPERMAQVAKLFFAHDGIVTGDNAGQIVWDDERERFVILVCGGDLPTPGVHVRHATTTADITRGVHVIANERLPGPVHLSSWEPAIARIDGRWHIAYADVVQLDPELAFHPVLVTAREGGDYHEGLTVRAADTAVRRTEGCVLQRFDTGWHLLATDDEDRRYRVYDLDLHEIGALDAPYLEGGPHPQVFPLAGDGRDFLMLTFANVQFHEKVLGYGTEGDVVVLRGRA</sequence>
<reference evidence="1" key="1">
    <citation type="submission" date="2022-12" db="EMBL/GenBank/DDBJ databases">
        <title>New Phytohabitans aurantiacus sp. RD004123 nov., an actinomycete isolated from soil.</title>
        <authorList>
            <person name="Triningsih D.W."/>
            <person name="Harunari E."/>
            <person name="Igarashi Y."/>
        </authorList>
    </citation>
    <scope>NUCLEOTIDE SEQUENCE</scope>
    <source>
        <strain evidence="1">RD004123</strain>
    </source>
</reference>
<evidence type="ECO:0000313" key="1">
    <source>
        <dbReference type="EMBL" id="GLH99956.1"/>
    </source>
</evidence>
<proteinExistence type="predicted"/>